<accession>A0AAF0E779</accession>
<dbReference type="FunFam" id="1.20.920.10:FF:000070">
    <property type="entry name" value="Related to transcription regulator SPT7"/>
    <property type="match status" value="1"/>
</dbReference>
<feature type="region of interest" description="Disordered" evidence="11">
    <location>
        <begin position="1180"/>
        <end position="1277"/>
    </location>
</feature>
<keyword evidence="15" id="KW-1185">Reference proteome</keyword>
<reference evidence="14" key="1">
    <citation type="submission" date="2023-03" db="EMBL/GenBank/DDBJ databases">
        <title>Mating type loci evolution in Malassezia.</title>
        <authorList>
            <person name="Coelho M.A."/>
        </authorList>
    </citation>
    <scope>NUCLEOTIDE SEQUENCE</scope>
    <source>
        <strain evidence="14">CBS 10434</strain>
    </source>
</reference>
<dbReference type="Gene3D" id="1.10.20.10">
    <property type="entry name" value="Histone, subunit A"/>
    <property type="match status" value="1"/>
</dbReference>
<dbReference type="Gene3D" id="1.20.970.30">
    <property type="entry name" value="eIF4G, eIF4E-binding domain"/>
    <property type="match status" value="1"/>
</dbReference>
<dbReference type="SUPFAM" id="SSF101489">
    <property type="entry name" value="Eukaryotic initiation factor 4f subunit eIF4g, eIF4e-binding domain"/>
    <property type="match status" value="1"/>
</dbReference>
<evidence type="ECO:0000256" key="11">
    <source>
        <dbReference type="SAM" id="MobiDB-lite"/>
    </source>
</evidence>
<protein>
    <recommendedName>
        <fullName evidence="16">MI domain-containing protein</fullName>
    </recommendedName>
</protein>
<feature type="region of interest" description="Disordered" evidence="11">
    <location>
        <begin position="715"/>
        <end position="750"/>
    </location>
</feature>
<keyword evidence="6" id="KW-0694">RNA-binding</keyword>
<feature type="region of interest" description="Disordered" evidence="11">
    <location>
        <begin position="157"/>
        <end position="207"/>
    </location>
</feature>
<dbReference type="GO" id="GO:0010494">
    <property type="term" value="C:cytoplasmic stress granule"/>
    <property type="evidence" value="ECO:0007669"/>
    <property type="project" value="UniProtKB-ARBA"/>
</dbReference>
<evidence type="ECO:0000256" key="10">
    <source>
        <dbReference type="SAM" id="Coils"/>
    </source>
</evidence>
<feature type="region of interest" description="Disordered" evidence="11">
    <location>
        <begin position="302"/>
        <end position="327"/>
    </location>
</feature>
<keyword evidence="5" id="KW-0597">Phosphoprotein</keyword>
<feature type="compositionally biased region" description="Pro residues" evidence="11">
    <location>
        <begin position="946"/>
        <end position="962"/>
    </location>
</feature>
<feature type="compositionally biased region" description="Low complexity" evidence="11">
    <location>
        <begin position="773"/>
        <end position="796"/>
    </location>
</feature>
<feature type="compositionally biased region" description="Low complexity" evidence="11">
    <location>
        <begin position="1221"/>
        <end position="1240"/>
    </location>
</feature>
<dbReference type="CDD" id="cd05510">
    <property type="entry name" value="Bromo_SPT7_like"/>
    <property type="match status" value="1"/>
</dbReference>
<keyword evidence="4" id="KW-0396">Initiation factor</keyword>
<dbReference type="Pfam" id="PF12152">
    <property type="entry name" value="eIF_4G1"/>
    <property type="match status" value="1"/>
</dbReference>
<dbReference type="SMART" id="SM00544">
    <property type="entry name" value="MA3"/>
    <property type="match status" value="1"/>
</dbReference>
<feature type="compositionally biased region" description="Low complexity" evidence="11">
    <location>
        <begin position="1689"/>
        <end position="1701"/>
    </location>
</feature>
<feature type="region of interest" description="Disordered" evidence="11">
    <location>
        <begin position="372"/>
        <end position="394"/>
    </location>
</feature>
<comment type="subcellular location">
    <subcellularLocation>
        <location evidence="1">Cytoplasm</location>
    </subcellularLocation>
</comment>
<feature type="region of interest" description="Disordered" evidence="11">
    <location>
        <begin position="616"/>
        <end position="694"/>
    </location>
</feature>
<dbReference type="SUPFAM" id="SSF47370">
    <property type="entry name" value="Bromodomain"/>
    <property type="match status" value="1"/>
</dbReference>
<evidence type="ECO:0000256" key="8">
    <source>
        <dbReference type="ARBA" id="ARBA00023117"/>
    </source>
</evidence>
<evidence type="ECO:0000256" key="9">
    <source>
        <dbReference type="PROSITE-ProRule" id="PRU00035"/>
    </source>
</evidence>
<dbReference type="SMART" id="SM00543">
    <property type="entry name" value="MIF4G"/>
    <property type="match status" value="1"/>
</dbReference>
<dbReference type="InterPro" id="IPR036427">
    <property type="entry name" value="Bromodomain-like_sf"/>
</dbReference>
<feature type="compositionally biased region" description="Low complexity" evidence="11">
    <location>
        <begin position="161"/>
        <end position="201"/>
    </location>
</feature>
<dbReference type="InterPro" id="IPR016024">
    <property type="entry name" value="ARM-type_fold"/>
</dbReference>
<dbReference type="GO" id="GO:0046982">
    <property type="term" value="F:protein heterodimerization activity"/>
    <property type="evidence" value="ECO:0007669"/>
    <property type="project" value="InterPro"/>
</dbReference>
<dbReference type="GO" id="GO:0006325">
    <property type="term" value="P:chromatin organization"/>
    <property type="evidence" value="ECO:0007669"/>
    <property type="project" value="UniProtKB-ARBA"/>
</dbReference>
<feature type="compositionally biased region" description="Basic and acidic residues" evidence="11">
    <location>
        <begin position="983"/>
        <end position="1076"/>
    </location>
</feature>
<dbReference type="GO" id="GO:0016281">
    <property type="term" value="C:eukaryotic translation initiation factor 4F complex"/>
    <property type="evidence" value="ECO:0007669"/>
    <property type="project" value="TreeGrafter"/>
</dbReference>
<dbReference type="PRINTS" id="PR00503">
    <property type="entry name" value="BROMODOMAIN"/>
</dbReference>
<proteinExistence type="inferred from homology"/>
<dbReference type="InterPro" id="IPR003891">
    <property type="entry name" value="Initiation_fac_eIF4g_MI"/>
</dbReference>
<dbReference type="GO" id="GO:0003743">
    <property type="term" value="F:translation initiation factor activity"/>
    <property type="evidence" value="ECO:0007669"/>
    <property type="project" value="UniProtKB-KW"/>
</dbReference>
<dbReference type="Gene3D" id="1.25.40.180">
    <property type="match status" value="2"/>
</dbReference>
<feature type="domain" description="Bromo" evidence="12">
    <location>
        <begin position="52"/>
        <end position="122"/>
    </location>
</feature>
<evidence type="ECO:0000256" key="4">
    <source>
        <dbReference type="ARBA" id="ARBA00022540"/>
    </source>
</evidence>
<dbReference type="Pfam" id="PF00439">
    <property type="entry name" value="Bromodomain"/>
    <property type="match status" value="1"/>
</dbReference>
<dbReference type="Gene3D" id="1.20.920.10">
    <property type="entry name" value="Bromodomain-like"/>
    <property type="match status" value="1"/>
</dbReference>
<feature type="compositionally biased region" description="Polar residues" evidence="11">
    <location>
        <begin position="965"/>
        <end position="976"/>
    </location>
</feature>
<gene>
    <name evidence="14" type="ORF">MCAP1_003297</name>
</gene>
<keyword evidence="7" id="KW-0648">Protein biosynthesis</keyword>
<evidence type="ECO:0008006" key="16">
    <source>
        <dbReference type="Google" id="ProtNLM"/>
    </source>
</evidence>
<evidence type="ECO:0000256" key="1">
    <source>
        <dbReference type="ARBA" id="ARBA00004496"/>
    </source>
</evidence>
<dbReference type="PANTHER" id="PTHR23253">
    <property type="entry name" value="EUKARYOTIC TRANSLATION INITIATION FACTOR 4 GAMMA"/>
    <property type="match status" value="1"/>
</dbReference>
<feature type="compositionally biased region" description="Low complexity" evidence="11">
    <location>
        <begin position="1077"/>
        <end position="1086"/>
    </location>
</feature>
<feature type="compositionally biased region" description="Low complexity" evidence="11">
    <location>
        <begin position="1650"/>
        <end position="1659"/>
    </location>
</feature>
<dbReference type="InterPro" id="IPR018359">
    <property type="entry name" value="Bromodomain_CS"/>
</dbReference>
<dbReference type="InterPro" id="IPR009072">
    <property type="entry name" value="Histone-fold"/>
</dbReference>
<keyword evidence="8 9" id="KW-0103">Bromodomain</keyword>
<evidence type="ECO:0000259" key="12">
    <source>
        <dbReference type="PROSITE" id="PS50014"/>
    </source>
</evidence>
<dbReference type="PROSITE" id="PS00633">
    <property type="entry name" value="BROMODOMAIN_1"/>
    <property type="match status" value="1"/>
</dbReference>
<feature type="compositionally biased region" description="Low complexity" evidence="11">
    <location>
        <begin position="935"/>
        <end position="945"/>
    </location>
</feature>
<evidence type="ECO:0000256" key="3">
    <source>
        <dbReference type="ARBA" id="ARBA00022490"/>
    </source>
</evidence>
<evidence type="ECO:0000256" key="5">
    <source>
        <dbReference type="ARBA" id="ARBA00022553"/>
    </source>
</evidence>
<dbReference type="SMART" id="SM00297">
    <property type="entry name" value="BROMO"/>
    <property type="match status" value="1"/>
</dbReference>
<feature type="compositionally biased region" description="Polar residues" evidence="11">
    <location>
        <begin position="715"/>
        <end position="726"/>
    </location>
</feature>
<dbReference type="Proteomes" id="UP001220961">
    <property type="component" value="Chromosome 7"/>
</dbReference>
<dbReference type="Pfam" id="PF02847">
    <property type="entry name" value="MA3"/>
    <property type="match status" value="1"/>
</dbReference>
<dbReference type="SUPFAM" id="SSF48371">
    <property type="entry name" value="ARM repeat"/>
    <property type="match status" value="2"/>
</dbReference>
<sequence>MKYLLQAIDAHRGDVPLNDSDLLRLLSEARKGRDEREEYQEAMERILTELRNYTEHSQAFLTRVSKRDAPDYYDVIKNPMDLGTMQKKLRSGQYKTKAQFAHDLNLIWDNCLVYNASPQHPLRRNATYMRKKSNHLLEFLSEKNDTKDLLSQWHPASLRVTPSPSTPDASPAAASGTPAPDTAPTPDTAAAAMPAPQVPTADHASDDVSLEETRALRRSIQATHTFCELDEALSHAHEPREISAAWDALRQVRTARRNPLDYALRTAPESVHRAWWAACQSDSLVCGGLPAVAYGGLREPEAMSPPAAEAGPSRAPAVTSRLPMDRPGVPRLMAQNIQTLRRLYQTHSKLYQLAEAVELDLPVPASVGEISDDEDDTDGGAPVLAPPQPYETTAPYPRLTRACAREQISWQVQTILAHAGFEGGQTTAVQVLAQVASEYLMGLGRTLRLYSDRFARRLEPSDVLEHVLGGGAASIEAYVRNDIERYGQRLKEWLRKMHAALRDQLQALGGTVEDTDLLARDGEALMLGHFAAGLGDDFFGFRELGLDTELGMAHLAVPSRLFFGGSSVHKTAVGGAKEAAPTYAPPPPPIVLTRAAVPAQIGLLRPWYLSEMGSEATLPDQVPERPRYKVPTNGKLPTRALASDDDARAAKTPTKRKRVLDLMSGTEKRATQGGAPRGASKLGKPSKGRDAADGAVSLPKHAGRAAQGINFGTVDDQNAEMSSSPAAQPASGEHLRGAPPAAFGSVTAESGAAPEKSIGFAGKKQLDFQKLFQAPPSTDAPPADATAQGAPANAAKPKVRPAPPPGKQMGAAPAPYMPGWQPPMYPHMSFPVSPGPGTYPPYLASPQQPWTPGTPGSPHVGNLPASPNMLPPNVSPRPGGMQARPGGASFYPAAASPSGFTMNAGARLFEPQKSKALRIVNPETHTEIDLEQVKKASSSASASPKPAEPTPAPAPKLAPPKEQPSESSRVKTQADFQQKVLRLKMEKAEEARKAEEAKAAEAKAAEEARKAEEAKAAEAKAAEEAKAEAAKAEEAKAEKAKAEKAKAEEAKAEEAKAEEAKAEVAKAEAAKVEQAKAAETPAALAVDEPDAAADEEEANDAADAPEPNRAIESARRIDDLSSITYPENVQPPKAELNVNAVPGRYRYDREFLLQFMSVYSEKPHDLPDLAAMGMESVAARGGRRGAGSSRGGMGRGGALKSSEERFASSVRGGAFGGGMSSGSRGNSLSRGGSGGPVPSRETMGTGIPMGARPKSNRGRQRGPHVNPPEKGGPTIPLDQVAPLAYSENRWKPQSLEKDQLDPALVVERKVKSLLNKLTVEKFESISDQIVEYANKSVDETDGRTLRQVIALVFEKAIDESAWSEMYAQLCAKIQMNLSPDIQDQVLDEKEQKEYRGGMLFRKYLLTWCQGDFEKGWGAQKEKEKSDKGAELLTDEYYAEQKAKRRGLGLVQFVGELFKLQMLQPRIMHTCIVRLLRTTTEPEEDEIESVCRLLTTVGYLLDTSSGNHKSRMDVYFKRIDDILQSPALSSRMRFMLMDVVDLRSSNWVPRHDNTAPKTIAEIHAEAAKEQQQKEMEKLSLHRGGSRRGQPRHSAASGGDSHAHDGWSTVGHAPSGRARPSDLPGLGKGADRASGKPGAGLFGRKAQGCEEPASPSPRSSSNMFNLLTGDGSQGEEKERKKLQLQPRTKPLETPAEPAAPSAEDMQRKIGNDVKEFLAIRDISEGVQSIEALPAEHRATFVDQLVAAVLDKKQDSVDDAGRLLAQLVEKQVLNEQQLMEGFQPQVTILDDTSMDAPSAYGFMAQLLVQSTLPRAQIEQLADKMEGEGLRPPKDRLLAKVDDIVS</sequence>
<feature type="compositionally biased region" description="Gly residues" evidence="11">
    <location>
        <begin position="1184"/>
        <end position="1197"/>
    </location>
</feature>
<name>A0AAF0E779_9BASI</name>
<dbReference type="PROSITE" id="PS50014">
    <property type="entry name" value="BROMODOMAIN_2"/>
    <property type="match status" value="1"/>
</dbReference>
<dbReference type="PANTHER" id="PTHR23253:SF9">
    <property type="entry name" value="EUKARYOTIC TRANSLATION INITIATION FACTOR 4 GAMMA 2"/>
    <property type="match status" value="1"/>
</dbReference>
<feature type="compositionally biased region" description="Low complexity" evidence="11">
    <location>
        <begin position="302"/>
        <end position="312"/>
    </location>
</feature>
<dbReference type="CDD" id="cd22927">
    <property type="entry name" value="HFD_SPT7"/>
    <property type="match status" value="1"/>
</dbReference>
<organism evidence="14 15">
    <name type="scientific">Malassezia caprae</name>
    <dbReference type="NCBI Taxonomy" id="1381934"/>
    <lineage>
        <taxon>Eukaryota</taxon>
        <taxon>Fungi</taxon>
        <taxon>Dikarya</taxon>
        <taxon>Basidiomycota</taxon>
        <taxon>Ustilaginomycotina</taxon>
        <taxon>Malasseziomycetes</taxon>
        <taxon>Malasseziales</taxon>
        <taxon>Malasseziaceae</taxon>
        <taxon>Malassezia</taxon>
    </lineage>
</organism>
<evidence type="ECO:0000259" key="13">
    <source>
        <dbReference type="PROSITE" id="PS51366"/>
    </source>
</evidence>
<feature type="domain" description="MI" evidence="13">
    <location>
        <begin position="1702"/>
        <end position="1823"/>
    </location>
</feature>
<dbReference type="Pfam" id="PF02854">
    <property type="entry name" value="MIF4G"/>
    <property type="match status" value="1"/>
</dbReference>
<evidence type="ECO:0000256" key="7">
    <source>
        <dbReference type="ARBA" id="ARBA00022917"/>
    </source>
</evidence>
<dbReference type="PROSITE" id="PS51366">
    <property type="entry name" value="MI"/>
    <property type="match status" value="1"/>
</dbReference>
<evidence type="ECO:0000313" key="15">
    <source>
        <dbReference type="Proteomes" id="UP001220961"/>
    </source>
</evidence>
<dbReference type="InterPro" id="IPR003890">
    <property type="entry name" value="MIF4G-like_typ-3"/>
</dbReference>
<comment type="similarity">
    <text evidence="2">Belongs to the eukaryotic initiation factor 4G family.</text>
</comment>
<keyword evidence="10" id="KW-0175">Coiled coil</keyword>
<feature type="compositionally biased region" description="Acidic residues" evidence="11">
    <location>
        <begin position="1087"/>
        <end position="1100"/>
    </location>
</feature>
<dbReference type="FunFam" id="1.25.40.180:FF:000020">
    <property type="entry name" value="Eukaryotic translation initiation factor subunit"/>
    <property type="match status" value="1"/>
</dbReference>
<evidence type="ECO:0000256" key="6">
    <source>
        <dbReference type="ARBA" id="ARBA00022884"/>
    </source>
</evidence>
<feature type="coiled-coil region" evidence="10">
    <location>
        <begin position="22"/>
        <end position="56"/>
    </location>
</feature>
<feature type="region of interest" description="Disordered" evidence="11">
    <location>
        <begin position="1565"/>
        <end position="1702"/>
    </location>
</feature>
<feature type="compositionally biased region" description="Basic and acidic residues" evidence="11">
    <location>
        <begin position="924"/>
        <end position="934"/>
    </location>
</feature>
<evidence type="ECO:0000313" key="14">
    <source>
        <dbReference type="EMBL" id="WFD21042.1"/>
    </source>
</evidence>
<dbReference type="InterPro" id="IPR036211">
    <property type="entry name" value="eIF4G_eIF4E-bd_sf"/>
</dbReference>
<evidence type="ECO:0000256" key="2">
    <source>
        <dbReference type="ARBA" id="ARBA00005775"/>
    </source>
</evidence>
<feature type="region of interest" description="Disordered" evidence="11">
    <location>
        <begin position="773"/>
        <end position="809"/>
    </location>
</feature>
<feature type="region of interest" description="Disordered" evidence="11">
    <location>
        <begin position="924"/>
        <end position="1117"/>
    </location>
</feature>
<dbReference type="EMBL" id="CP119914">
    <property type="protein sequence ID" value="WFD21042.1"/>
    <property type="molecule type" value="Genomic_DNA"/>
</dbReference>
<dbReference type="InterPro" id="IPR022745">
    <property type="entry name" value="eIF4G1_eIF4E-bd"/>
</dbReference>
<dbReference type="InterPro" id="IPR001487">
    <property type="entry name" value="Bromodomain"/>
</dbReference>
<feature type="compositionally biased region" description="Basic and acidic residues" evidence="11">
    <location>
        <begin position="1565"/>
        <end position="1578"/>
    </location>
</feature>
<keyword evidence="3" id="KW-0963">Cytoplasm</keyword>
<dbReference type="GO" id="GO:0003729">
    <property type="term" value="F:mRNA binding"/>
    <property type="evidence" value="ECO:0007669"/>
    <property type="project" value="TreeGrafter"/>
</dbReference>